<feature type="compositionally biased region" description="Basic residues" evidence="1">
    <location>
        <begin position="359"/>
        <end position="388"/>
    </location>
</feature>
<dbReference type="EMBL" id="KB096742">
    <property type="protein sequence ID" value="ESO02177.1"/>
    <property type="molecule type" value="Genomic_DNA"/>
</dbReference>
<dbReference type="OrthoDB" id="20507at2759"/>
<protein>
    <submittedName>
        <fullName evidence="2 3">Uncharacterized protein</fullName>
    </submittedName>
</protein>
<organism evidence="3 4">
    <name type="scientific">Helobdella robusta</name>
    <name type="common">Californian leech</name>
    <dbReference type="NCBI Taxonomy" id="6412"/>
    <lineage>
        <taxon>Eukaryota</taxon>
        <taxon>Metazoa</taxon>
        <taxon>Spiralia</taxon>
        <taxon>Lophotrochozoa</taxon>
        <taxon>Annelida</taxon>
        <taxon>Clitellata</taxon>
        <taxon>Hirudinea</taxon>
        <taxon>Rhynchobdellida</taxon>
        <taxon>Glossiphoniidae</taxon>
        <taxon>Helobdella</taxon>
    </lineage>
</organism>
<feature type="compositionally biased region" description="Basic and acidic residues" evidence="1">
    <location>
        <begin position="346"/>
        <end position="358"/>
    </location>
</feature>
<dbReference type="EMBL" id="AMQM01000812">
    <property type="status" value="NOT_ANNOTATED_CDS"/>
    <property type="molecule type" value="Genomic_DNA"/>
</dbReference>
<feature type="compositionally biased region" description="Polar residues" evidence="1">
    <location>
        <begin position="269"/>
        <end position="286"/>
    </location>
</feature>
<dbReference type="KEGG" id="hro:HELRODRAFT_188611"/>
<name>T1FQ66_HELRO</name>
<keyword evidence="4" id="KW-1185">Reference proteome</keyword>
<dbReference type="GeneID" id="20210963"/>
<proteinExistence type="predicted"/>
<reference evidence="4" key="1">
    <citation type="submission" date="2012-12" db="EMBL/GenBank/DDBJ databases">
        <authorList>
            <person name="Hellsten U."/>
            <person name="Grimwood J."/>
            <person name="Chapman J.A."/>
            <person name="Shapiro H."/>
            <person name="Aerts A."/>
            <person name="Otillar R.P."/>
            <person name="Terry A.Y."/>
            <person name="Boore J.L."/>
            <person name="Simakov O."/>
            <person name="Marletaz F."/>
            <person name="Cho S.-J."/>
            <person name="Edsinger-Gonzales E."/>
            <person name="Havlak P."/>
            <person name="Kuo D.-H."/>
            <person name="Larsson T."/>
            <person name="Lv J."/>
            <person name="Arendt D."/>
            <person name="Savage R."/>
            <person name="Osoegawa K."/>
            <person name="de Jong P."/>
            <person name="Lindberg D.R."/>
            <person name="Seaver E.C."/>
            <person name="Weisblat D.A."/>
            <person name="Putnam N.H."/>
            <person name="Grigoriev I.V."/>
            <person name="Rokhsar D.S."/>
        </authorList>
    </citation>
    <scope>NUCLEOTIDE SEQUENCE</scope>
</reference>
<feature type="compositionally biased region" description="Basic and acidic residues" evidence="1">
    <location>
        <begin position="403"/>
        <end position="421"/>
    </location>
</feature>
<dbReference type="InParanoid" id="T1FQ66"/>
<dbReference type="CTD" id="20210963"/>
<evidence type="ECO:0000313" key="4">
    <source>
        <dbReference type="Proteomes" id="UP000015101"/>
    </source>
</evidence>
<feature type="compositionally biased region" description="Acidic residues" evidence="1">
    <location>
        <begin position="393"/>
        <end position="402"/>
    </location>
</feature>
<sequence length="433" mass="47884">MTTLQQLSDKEAAVVKKMFGRLTRECTLWHPAKLLCVRFNVEDPYPERHINRGNIASITMVFHFNYSSVIVGLPVSKKAKHSIFNFLQHNFTTSGDVIKNDNDVEQSLNSKAVDADFNRKPPTQATKPLAILSKVDLRVPQSSSSSEAAVSNIHLIPADDVMSRNQQPLEIKSATTLATSTITTTSIVATAATSTKATDIACGGSNDRDDDDAGGGVDNASGENVEPKRPSIDLFKAIFEDDDDDEDEVGNGNDEETYDDTDKVDVDATNKSSPTSDNYISFNSSNLDQNSTTSGAVLNVPDDCIASAENDGKTPKNESTVRPGSIISTTFSSFQATLHPQRHFFKPPDKKEKDSHDPAKHKKSRKHKSSDKHKKHKKSKKSKKKNHKRDQSSDDDDSDSDEDAHRHNDEHKHSKKDEKLLSKLKRYSLTLPH</sequence>
<dbReference type="Proteomes" id="UP000015101">
    <property type="component" value="Unassembled WGS sequence"/>
</dbReference>
<dbReference type="HOGENOM" id="CLU_633533_0_0_1"/>
<dbReference type="PANTHER" id="PTHR13384:SF19">
    <property type="entry name" value="G PATCH DOMAIN-CONTAINING PROTEIN 1"/>
    <property type="match status" value="1"/>
</dbReference>
<dbReference type="eggNOG" id="KOG2138">
    <property type="taxonomic scope" value="Eukaryota"/>
</dbReference>
<reference evidence="2 4" key="2">
    <citation type="journal article" date="2013" name="Nature">
        <title>Insights into bilaterian evolution from three spiralian genomes.</title>
        <authorList>
            <person name="Simakov O."/>
            <person name="Marletaz F."/>
            <person name="Cho S.J."/>
            <person name="Edsinger-Gonzales E."/>
            <person name="Havlak P."/>
            <person name="Hellsten U."/>
            <person name="Kuo D.H."/>
            <person name="Larsson T."/>
            <person name="Lv J."/>
            <person name="Arendt D."/>
            <person name="Savage R."/>
            <person name="Osoegawa K."/>
            <person name="de Jong P."/>
            <person name="Grimwood J."/>
            <person name="Chapman J.A."/>
            <person name="Shapiro H."/>
            <person name="Aerts A."/>
            <person name="Otillar R.P."/>
            <person name="Terry A.Y."/>
            <person name="Boore J.L."/>
            <person name="Grigoriev I.V."/>
            <person name="Lindberg D.R."/>
            <person name="Seaver E.C."/>
            <person name="Weisblat D.A."/>
            <person name="Putnam N.H."/>
            <person name="Rokhsar D.S."/>
        </authorList>
    </citation>
    <scope>NUCLEOTIDE SEQUENCE</scope>
</reference>
<evidence type="ECO:0000256" key="1">
    <source>
        <dbReference type="SAM" id="MobiDB-lite"/>
    </source>
</evidence>
<feature type="region of interest" description="Disordered" evidence="1">
    <location>
        <begin position="305"/>
        <end position="433"/>
    </location>
</feature>
<evidence type="ECO:0000313" key="2">
    <source>
        <dbReference type="EMBL" id="ESO02177.1"/>
    </source>
</evidence>
<evidence type="ECO:0000313" key="3">
    <source>
        <dbReference type="EnsemblMetazoa" id="HelroP188611"/>
    </source>
</evidence>
<dbReference type="EnsemblMetazoa" id="HelroT188611">
    <property type="protein sequence ID" value="HelroP188611"/>
    <property type="gene ID" value="HelroG188611"/>
</dbReference>
<gene>
    <name evidence="3" type="primary">20210963</name>
    <name evidence="2" type="ORF">HELRODRAFT_188611</name>
</gene>
<feature type="compositionally biased region" description="Low complexity" evidence="1">
    <location>
        <begin position="195"/>
        <end position="205"/>
    </location>
</feature>
<feature type="region of interest" description="Disordered" evidence="1">
    <location>
        <begin position="195"/>
        <end position="286"/>
    </location>
</feature>
<dbReference type="STRING" id="6412.T1FQ66"/>
<dbReference type="PANTHER" id="PTHR13384">
    <property type="entry name" value="G PATCH DOMAIN-CONTAINING PROTEIN 1"/>
    <property type="match status" value="1"/>
</dbReference>
<dbReference type="AlphaFoldDB" id="T1FQ66"/>
<feature type="compositionally biased region" description="Polar residues" evidence="1">
    <location>
        <begin position="317"/>
        <end position="338"/>
    </location>
</feature>
<accession>T1FQ66</accession>
<feature type="compositionally biased region" description="Acidic residues" evidence="1">
    <location>
        <begin position="240"/>
        <end position="259"/>
    </location>
</feature>
<reference evidence="3" key="3">
    <citation type="submission" date="2015-06" db="UniProtKB">
        <authorList>
            <consortium name="EnsemblMetazoa"/>
        </authorList>
    </citation>
    <scope>IDENTIFICATION</scope>
</reference>
<dbReference type="RefSeq" id="XP_009019585.1">
    <property type="nucleotide sequence ID" value="XM_009021337.1"/>
</dbReference>